<dbReference type="PANTHER" id="PTHR30244:SF34">
    <property type="entry name" value="DTDP-4-AMINO-4,6-DIDEOXYGALACTOSE TRANSAMINASE"/>
    <property type="match status" value="1"/>
</dbReference>
<dbReference type="SUPFAM" id="SSF53383">
    <property type="entry name" value="PLP-dependent transferases"/>
    <property type="match status" value="1"/>
</dbReference>
<dbReference type="GO" id="GO:0030170">
    <property type="term" value="F:pyridoxal phosphate binding"/>
    <property type="evidence" value="ECO:0007669"/>
    <property type="project" value="TreeGrafter"/>
</dbReference>
<comment type="similarity">
    <text evidence="1 4">Belongs to the DegT/DnrJ/EryC1 family.</text>
</comment>
<dbReference type="Pfam" id="PF01041">
    <property type="entry name" value="DegT_DnrJ_EryC1"/>
    <property type="match status" value="1"/>
</dbReference>
<organism evidence="5 6">
    <name type="scientific">Marinicauda algicola</name>
    <dbReference type="NCBI Taxonomy" id="2029849"/>
    <lineage>
        <taxon>Bacteria</taxon>
        <taxon>Pseudomonadati</taxon>
        <taxon>Pseudomonadota</taxon>
        <taxon>Alphaproteobacteria</taxon>
        <taxon>Maricaulales</taxon>
        <taxon>Maricaulaceae</taxon>
        <taxon>Marinicauda</taxon>
    </lineage>
</organism>
<dbReference type="RefSeq" id="WP_135997563.1">
    <property type="nucleotide sequence ID" value="NZ_SRXW01000007.1"/>
</dbReference>
<keyword evidence="3 4" id="KW-0663">Pyridoxal phosphate</keyword>
<reference evidence="5 6" key="1">
    <citation type="journal article" date="2017" name="Int. J. Syst. Evol. Microbiol.">
        <title>Marinicauda algicola sp. nov., isolated from a marine red alga Rhodosorus marinus.</title>
        <authorList>
            <person name="Jeong S.E."/>
            <person name="Jeon S.H."/>
            <person name="Chun B.H."/>
            <person name="Kim D.W."/>
            <person name="Jeon C.O."/>
        </authorList>
    </citation>
    <scope>NUCLEOTIDE SEQUENCE [LARGE SCALE GENOMIC DNA]</scope>
    <source>
        <strain evidence="5 6">JCM 31718</strain>
    </source>
</reference>
<dbReference type="OrthoDB" id="9768668at2"/>
<dbReference type="PANTHER" id="PTHR30244">
    <property type="entry name" value="TRANSAMINASE"/>
    <property type="match status" value="1"/>
</dbReference>
<dbReference type="InterPro" id="IPR015424">
    <property type="entry name" value="PyrdxlP-dep_Trfase"/>
</dbReference>
<sequence>MSAARELETALAAATGRRHGVATGRGATAIWLALEALAARHPDRRRVVLPATLCLSPPSVTRLAGLEPVFCDVEPETGQMAPRALGALLDAGEAPLCVIAAHLYGEPCRIEEIGTLCRQAGTALIEDAAQAWGASVGGRPAGSFGDLSVVSFGHTKILDAGGGGAVLTDDAGLAEDLAARARALPGKPAETAQWGADYRSRYYALAAEFAARPEARREVGALCLARPELYRYRLEEEQARRILDALPRTAAALAHRRAMAEHYEQNLDPEIERLARRSGGAPWRFSILVEPHQRASLLAGLRGAGFDASAWYPCPAPFFANVSPEHFPGSAQIETRIVNLWTDESTNPDKVCRASTFINEALAQFGSSGVRKVAR</sequence>
<protein>
    <recommendedName>
        <fullName evidence="7">DegT/DnrJ/EryC1/StrS aminotransferase family protein</fullName>
    </recommendedName>
</protein>
<accession>A0A4V3RXQ3</accession>
<proteinExistence type="inferred from homology"/>
<evidence type="ECO:0008006" key="7">
    <source>
        <dbReference type="Google" id="ProtNLM"/>
    </source>
</evidence>
<evidence type="ECO:0000313" key="6">
    <source>
        <dbReference type="Proteomes" id="UP000308054"/>
    </source>
</evidence>
<dbReference type="InterPro" id="IPR015421">
    <property type="entry name" value="PyrdxlP-dep_Trfase_major"/>
</dbReference>
<gene>
    <name evidence="5" type="ORF">E5163_16225</name>
</gene>
<dbReference type="EMBL" id="SRXW01000007">
    <property type="protein sequence ID" value="TGY87259.1"/>
    <property type="molecule type" value="Genomic_DNA"/>
</dbReference>
<evidence type="ECO:0000256" key="1">
    <source>
        <dbReference type="ARBA" id="ARBA00037999"/>
    </source>
</evidence>
<dbReference type="AlphaFoldDB" id="A0A4V3RXQ3"/>
<dbReference type="Proteomes" id="UP000308054">
    <property type="component" value="Unassembled WGS sequence"/>
</dbReference>
<evidence type="ECO:0000313" key="5">
    <source>
        <dbReference type="EMBL" id="TGY87259.1"/>
    </source>
</evidence>
<evidence type="ECO:0000256" key="2">
    <source>
        <dbReference type="PIRSR" id="PIRSR000390-1"/>
    </source>
</evidence>
<keyword evidence="6" id="KW-1185">Reference proteome</keyword>
<name>A0A4V3RXQ3_9PROT</name>
<dbReference type="Gene3D" id="3.90.1150.10">
    <property type="entry name" value="Aspartate Aminotransferase, domain 1"/>
    <property type="match status" value="1"/>
</dbReference>
<evidence type="ECO:0000256" key="3">
    <source>
        <dbReference type="PIRSR" id="PIRSR000390-2"/>
    </source>
</evidence>
<evidence type="ECO:0000256" key="4">
    <source>
        <dbReference type="RuleBase" id="RU004508"/>
    </source>
</evidence>
<dbReference type="GO" id="GO:0008483">
    <property type="term" value="F:transaminase activity"/>
    <property type="evidence" value="ECO:0007669"/>
    <property type="project" value="TreeGrafter"/>
</dbReference>
<dbReference type="Gene3D" id="3.40.640.10">
    <property type="entry name" value="Type I PLP-dependent aspartate aminotransferase-like (Major domain)"/>
    <property type="match status" value="1"/>
</dbReference>
<dbReference type="InterPro" id="IPR000653">
    <property type="entry name" value="DegT/StrS_aminotransferase"/>
</dbReference>
<dbReference type="GO" id="GO:0000271">
    <property type="term" value="P:polysaccharide biosynthetic process"/>
    <property type="evidence" value="ECO:0007669"/>
    <property type="project" value="TreeGrafter"/>
</dbReference>
<comment type="caution">
    <text evidence="5">The sequence shown here is derived from an EMBL/GenBank/DDBJ whole genome shotgun (WGS) entry which is preliminary data.</text>
</comment>
<feature type="active site" description="Proton acceptor" evidence="2">
    <location>
        <position position="156"/>
    </location>
</feature>
<dbReference type="InterPro" id="IPR015422">
    <property type="entry name" value="PyrdxlP-dep_Trfase_small"/>
</dbReference>
<feature type="modified residue" description="N6-(pyridoxal phosphate)lysine" evidence="3">
    <location>
        <position position="156"/>
    </location>
</feature>
<dbReference type="PIRSF" id="PIRSF000390">
    <property type="entry name" value="PLP_StrS"/>
    <property type="match status" value="1"/>
</dbReference>